<keyword evidence="3" id="KW-1185">Reference proteome</keyword>
<protein>
    <submittedName>
        <fullName evidence="2">Uncharacterized protein</fullName>
    </submittedName>
</protein>
<evidence type="ECO:0000313" key="3">
    <source>
        <dbReference type="Proteomes" id="UP001196413"/>
    </source>
</evidence>
<proteinExistence type="predicted"/>
<evidence type="ECO:0000313" key="2">
    <source>
        <dbReference type="EMBL" id="KAJ1368167.1"/>
    </source>
</evidence>
<comment type="caution">
    <text evidence="2">The sequence shown here is derived from an EMBL/GenBank/DDBJ whole genome shotgun (WGS) entry which is preliminary data.</text>
</comment>
<dbReference type="EMBL" id="JAHQIW010006100">
    <property type="protein sequence ID" value="KAJ1368167.1"/>
    <property type="molecule type" value="Genomic_DNA"/>
</dbReference>
<dbReference type="Proteomes" id="UP001196413">
    <property type="component" value="Unassembled WGS sequence"/>
</dbReference>
<organism evidence="2 3">
    <name type="scientific">Parelaphostrongylus tenuis</name>
    <name type="common">Meningeal worm</name>
    <dbReference type="NCBI Taxonomy" id="148309"/>
    <lineage>
        <taxon>Eukaryota</taxon>
        <taxon>Metazoa</taxon>
        <taxon>Ecdysozoa</taxon>
        <taxon>Nematoda</taxon>
        <taxon>Chromadorea</taxon>
        <taxon>Rhabditida</taxon>
        <taxon>Rhabditina</taxon>
        <taxon>Rhabditomorpha</taxon>
        <taxon>Strongyloidea</taxon>
        <taxon>Metastrongylidae</taxon>
        <taxon>Parelaphostrongylus</taxon>
    </lineage>
</organism>
<accession>A0AAD5WFG2</accession>
<feature type="compositionally biased region" description="Basic and acidic residues" evidence="1">
    <location>
        <begin position="16"/>
        <end position="36"/>
    </location>
</feature>
<sequence length="110" mass="12274">MNHPQQMAKNMGAQTKADDEVAEVGKDTGNVRETRKTIISRDPCVQPSAKAHKPDFLISMRMSIALNATRFYKQLCTNMAAVVELLTRSVRQLIDRVTRFARGALLSLLS</sequence>
<name>A0AAD5WFG2_PARTN</name>
<evidence type="ECO:0000256" key="1">
    <source>
        <dbReference type="SAM" id="MobiDB-lite"/>
    </source>
</evidence>
<reference evidence="2" key="1">
    <citation type="submission" date="2021-06" db="EMBL/GenBank/DDBJ databases">
        <title>Parelaphostrongylus tenuis whole genome reference sequence.</title>
        <authorList>
            <person name="Garwood T.J."/>
            <person name="Larsen P.A."/>
            <person name="Fountain-Jones N.M."/>
            <person name="Garbe J.R."/>
            <person name="Macchietto M.G."/>
            <person name="Kania S.A."/>
            <person name="Gerhold R.W."/>
            <person name="Richards J.E."/>
            <person name="Wolf T.M."/>
        </authorList>
    </citation>
    <scope>NUCLEOTIDE SEQUENCE</scope>
    <source>
        <strain evidence="2">MNPRO001-30</strain>
        <tissue evidence="2">Meninges</tissue>
    </source>
</reference>
<dbReference type="AlphaFoldDB" id="A0AAD5WFG2"/>
<gene>
    <name evidence="2" type="ORF">KIN20_029242</name>
</gene>
<feature type="region of interest" description="Disordered" evidence="1">
    <location>
        <begin position="1"/>
        <end position="36"/>
    </location>
</feature>